<dbReference type="Proteomes" id="UP000177320">
    <property type="component" value="Unassembled WGS sequence"/>
</dbReference>
<protein>
    <submittedName>
        <fullName evidence="3">Excinuclease ABC subunit C</fullName>
    </submittedName>
</protein>
<accession>A0A1F6G005</accession>
<evidence type="ECO:0000259" key="2">
    <source>
        <dbReference type="PROSITE" id="PS50164"/>
    </source>
</evidence>
<dbReference type="InterPro" id="IPR050190">
    <property type="entry name" value="UPF0213_domain"/>
</dbReference>
<dbReference type="InterPro" id="IPR000305">
    <property type="entry name" value="GIY-YIG_endonuc"/>
</dbReference>
<dbReference type="PANTHER" id="PTHR34477">
    <property type="entry name" value="UPF0213 PROTEIN YHBQ"/>
    <property type="match status" value="1"/>
</dbReference>
<dbReference type="CDD" id="cd10449">
    <property type="entry name" value="GIY-YIG_SLX1_like"/>
    <property type="match status" value="1"/>
</dbReference>
<dbReference type="AlphaFoldDB" id="A0A1F6G005"/>
<dbReference type="InterPro" id="IPR035901">
    <property type="entry name" value="GIY-YIG_endonuc_sf"/>
</dbReference>
<gene>
    <name evidence="3" type="ORF">A3H03_00295</name>
</gene>
<comment type="similarity">
    <text evidence="1">Belongs to the UPF0213 family.</text>
</comment>
<dbReference type="SUPFAM" id="SSF82771">
    <property type="entry name" value="GIY-YIG endonuclease"/>
    <property type="match status" value="1"/>
</dbReference>
<dbReference type="PANTHER" id="PTHR34477:SF5">
    <property type="entry name" value="BSL5627 PROTEIN"/>
    <property type="match status" value="1"/>
</dbReference>
<name>A0A1F6G005_9BACT</name>
<evidence type="ECO:0000256" key="1">
    <source>
        <dbReference type="ARBA" id="ARBA00007435"/>
    </source>
</evidence>
<sequence length="78" mass="9418">MFYTYILKSLKDQLLYIGWSDDLRLRIKTHNKGLASAIKDRRPLKLIYYEACLDKNKAIVREKYFKTGFGRRFLKDRI</sequence>
<reference evidence="3 4" key="1">
    <citation type="journal article" date="2016" name="Nat. Commun.">
        <title>Thousands of microbial genomes shed light on interconnected biogeochemical processes in an aquifer system.</title>
        <authorList>
            <person name="Anantharaman K."/>
            <person name="Brown C.T."/>
            <person name="Hug L.A."/>
            <person name="Sharon I."/>
            <person name="Castelle C.J."/>
            <person name="Probst A.J."/>
            <person name="Thomas B.C."/>
            <person name="Singh A."/>
            <person name="Wilkins M.J."/>
            <person name="Karaoz U."/>
            <person name="Brodie E.L."/>
            <person name="Williams K.H."/>
            <person name="Hubbard S.S."/>
            <person name="Banfield J.F."/>
        </authorList>
    </citation>
    <scope>NUCLEOTIDE SEQUENCE [LARGE SCALE GENOMIC DNA]</scope>
</reference>
<feature type="domain" description="GIY-YIG" evidence="2">
    <location>
        <begin position="1"/>
        <end position="75"/>
    </location>
</feature>
<dbReference type="EMBL" id="MFNA01000046">
    <property type="protein sequence ID" value="OGG91417.1"/>
    <property type="molecule type" value="Genomic_DNA"/>
</dbReference>
<dbReference type="PROSITE" id="PS50164">
    <property type="entry name" value="GIY_YIG"/>
    <property type="match status" value="1"/>
</dbReference>
<dbReference type="Gene3D" id="3.40.1440.10">
    <property type="entry name" value="GIY-YIG endonuclease"/>
    <property type="match status" value="1"/>
</dbReference>
<comment type="caution">
    <text evidence="3">The sequence shown here is derived from an EMBL/GenBank/DDBJ whole genome shotgun (WGS) entry which is preliminary data.</text>
</comment>
<proteinExistence type="inferred from homology"/>
<organism evidence="3 4">
    <name type="scientific">Candidatus Kuenenbacteria bacterium RIFCSPLOWO2_12_FULL_42_13</name>
    <dbReference type="NCBI Taxonomy" id="1798565"/>
    <lineage>
        <taxon>Bacteria</taxon>
        <taxon>Candidatus Kueneniibacteriota</taxon>
    </lineage>
</organism>
<evidence type="ECO:0000313" key="4">
    <source>
        <dbReference type="Proteomes" id="UP000177320"/>
    </source>
</evidence>
<dbReference type="Pfam" id="PF01541">
    <property type="entry name" value="GIY-YIG"/>
    <property type="match status" value="1"/>
</dbReference>
<evidence type="ECO:0000313" key="3">
    <source>
        <dbReference type="EMBL" id="OGG91417.1"/>
    </source>
</evidence>